<dbReference type="AlphaFoldDB" id="A0A2G0CB48"/>
<proteinExistence type="predicted"/>
<dbReference type="EMBL" id="PDLO01000011">
    <property type="protein sequence ID" value="PHK97180.1"/>
    <property type="molecule type" value="Genomic_DNA"/>
</dbReference>
<evidence type="ECO:0000313" key="1">
    <source>
        <dbReference type="EMBL" id="PHK97180.1"/>
    </source>
</evidence>
<gene>
    <name evidence="1" type="ORF">CGL56_17210</name>
</gene>
<accession>A0A2G0CB48</accession>
<reference evidence="1 2" key="1">
    <citation type="submission" date="2017-10" db="EMBL/GenBank/DDBJ databases">
        <title>The draft genome sequence of Lewinella marina KCTC 32374.</title>
        <authorList>
            <person name="Wang K."/>
        </authorList>
    </citation>
    <scope>NUCLEOTIDE SEQUENCE [LARGE SCALE GENOMIC DNA]</scope>
    <source>
        <strain evidence="1 2">MKG-38</strain>
    </source>
</reference>
<dbReference type="Proteomes" id="UP000226437">
    <property type="component" value="Unassembled WGS sequence"/>
</dbReference>
<keyword evidence="2" id="KW-1185">Reference proteome</keyword>
<protein>
    <submittedName>
        <fullName evidence="1">Uncharacterized protein</fullName>
    </submittedName>
</protein>
<dbReference type="OrthoDB" id="583528at2"/>
<name>A0A2G0CB48_9BACT</name>
<comment type="caution">
    <text evidence="1">The sequence shown here is derived from an EMBL/GenBank/DDBJ whole genome shotgun (WGS) entry which is preliminary data.</text>
</comment>
<dbReference type="RefSeq" id="WP_099107828.1">
    <property type="nucleotide sequence ID" value="NZ_JAATJF010000003.1"/>
</dbReference>
<evidence type="ECO:0000313" key="2">
    <source>
        <dbReference type="Proteomes" id="UP000226437"/>
    </source>
</evidence>
<organism evidence="1 2">
    <name type="scientific">Neolewinella marina</name>
    <dbReference type="NCBI Taxonomy" id="438751"/>
    <lineage>
        <taxon>Bacteria</taxon>
        <taxon>Pseudomonadati</taxon>
        <taxon>Bacteroidota</taxon>
        <taxon>Saprospiria</taxon>
        <taxon>Saprospirales</taxon>
        <taxon>Lewinellaceae</taxon>
        <taxon>Neolewinella</taxon>
    </lineage>
</organism>
<sequence>MGFRITYTRLFRCLLRHDYYLNLGDGVFFNDLDPVANAADRAHLLDTFDVRNLLHIRPLGPTARSLAGHRMRLVIDREGFYVGIATDPATTGGRIPATTPSPDTTWHFALLPRDGSEWNNVTNQRMRPNVPALYYFSNRRPGWSTGAPTAPLSLAVPAPARQRRYYAAGEVVREGGTRYQALRDVATDATPVTDTAFWGVEAQVRGEATDADRALLPTRFDYTLTPESGVSPTSLTANLQRTDGTPAMPPLNLTLAPGRQSVHLDFSAVPPDWYDLIITTDTAYTTTHRTYLNDELYDPTSWGVVSIGTPATDPGLRLFEPDGRLRQDGAGTTTPPEFQLRIPNRRTYWRYVAHPTQTLPASAGFSLDLQNRLVATAPRSLTRWGSPVQIVGGNGPVALPSPQARALLPEADGRVYSDLYLGVLDL</sequence>